<keyword evidence="5" id="KW-0472">Membrane</keyword>
<accession>A0A5M9M772</accession>
<proteinExistence type="inferred from homology"/>
<dbReference type="OrthoDB" id="47375at2759"/>
<dbReference type="Proteomes" id="UP000324241">
    <property type="component" value="Unassembled WGS sequence"/>
</dbReference>
<keyword evidence="3" id="KW-0808">Transferase</keyword>
<evidence type="ECO:0000256" key="5">
    <source>
        <dbReference type="SAM" id="Phobius"/>
    </source>
</evidence>
<keyword evidence="5" id="KW-0812">Transmembrane</keyword>
<dbReference type="VEuPathDB" id="FungiDB:EYZ11_011575"/>
<dbReference type="RefSeq" id="XP_033421963.1">
    <property type="nucleotide sequence ID" value="XM_033576108.1"/>
</dbReference>
<keyword evidence="2" id="KW-0328">Glycosyltransferase</keyword>
<evidence type="ECO:0000256" key="3">
    <source>
        <dbReference type="ARBA" id="ARBA00022679"/>
    </source>
</evidence>
<dbReference type="PANTHER" id="PTHR10730">
    <property type="entry name" value="PROCOLLAGEN-LYSINE,2-OXOGLUTARATE 5-DIOXYGENASE/GLYCOSYLTRANSFERASE 25 FAMILY MEMBER"/>
    <property type="match status" value="1"/>
</dbReference>
<evidence type="ECO:0000313" key="6">
    <source>
        <dbReference type="EMBL" id="KAA8642601.1"/>
    </source>
</evidence>
<dbReference type="GO" id="GO:0016740">
    <property type="term" value="F:transferase activity"/>
    <property type="evidence" value="ECO:0007669"/>
    <property type="project" value="UniProtKB-KW"/>
</dbReference>
<feature type="region of interest" description="Disordered" evidence="4">
    <location>
        <begin position="418"/>
        <end position="454"/>
    </location>
</feature>
<evidence type="ECO:0000256" key="4">
    <source>
        <dbReference type="SAM" id="MobiDB-lite"/>
    </source>
</evidence>
<protein>
    <recommendedName>
        <fullName evidence="8">LPS glycosyltransferase</fullName>
    </recommendedName>
</protein>
<gene>
    <name evidence="6" type="ORF">ATNIH1004_011546</name>
</gene>
<comment type="similarity">
    <text evidence="1">Belongs to the glycosyltransferase 25 family.</text>
</comment>
<evidence type="ECO:0000256" key="1">
    <source>
        <dbReference type="ARBA" id="ARBA00006721"/>
    </source>
</evidence>
<comment type="caution">
    <text evidence="6">The sequence shown here is derived from an EMBL/GenBank/DDBJ whole genome shotgun (WGS) entry which is preliminary data.</text>
</comment>
<evidence type="ECO:0000313" key="7">
    <source>
        <dbReference type="Proteomes" id="UP000324241"/>
    </source>
</evidence>
<dbReference type="EMBL" id="QUQM01000008">
    <property type="protein sequence ID" value="KAA8642601.1"/>
    <property type="molecule type" value="Genomic_DNA"/>
</dbReference>
<dbReference type="PANTHER" id="PTHR10730:SF53">
    <property type="entry name" value="GLYCOSYLTRANSFERASE 25 FAMILY MEMBER"/>
    <property type="match status" value="1"/>
</dbReference>
<keyword evidence="5" id="KW-1133">Transmembrane helix</keyword>
<sequence length="454" mass="50314">MELRGFESYHICASRLSSLYPLSRRRSPAVAISVPTSASHAVFGHCTTFHDADGDIMQRIVSIPLAICVFLLYNILLFRWQRGHPETFRWGEKSPSTELNSNPAVNLEKPDLLQDTQNATLGFERVFAVGFGDRTDKRDAMAMAASFVRMDLDWAGERLDSTPGKHRGRPDRRGSWFAHTNVLQQIVDQKVHSALILEDDADWDITLKAQLLEFARGSRAIQSAKQAQRGRNLRPVLSSPYGDDWDMLWVGPCGITARGEQPFYAIPNDPTVPPVSRRTEYEHPAFADEEGMEQTRFFFASTGGVCTTGYAVTYEGARKILAQLSMMPSNQPVDVAYSALCGSSNDYFRCVASYPPLIGIWLQKGSSDLNSDISDSGSPPHEAYSSGIVYSTRVNAQRLAAGKQTCLAQWEDAKPSEIDSATFTSPRGHLVQMERPETKIKPSHSIASNSADAR</sequence>
<dbReference type="InterPro" id="IPR050757">
    <property type="entry name" value="Collagen_mod_GT25"/>
</dbReference>
<reference evidence="6 7" key="1">
    <citation type="submission" date="2019-08" db="EMBL/GenBank/DDBJ databases">
        <title>The genome sequence of a newly discovered highly antifungal drug resistant Aspergillus species, Aspergillus tanneri NIH 1004.</title>
        <authorList>
            <person name="Mounaud S."/>
            <person name="Singh I."/>
            <person name="Joardar V."/>
            <person name="Pakala S."/>
            <person name="Pakala S."/>
            <person name="Venepally P."/>
            <person name="Chung J.K."/>
            <person name="Losada L."/>
            <person name="Nierman W.C."/>
        </authorList>
    </citation>
    <scope>NUCLEOTIDE SEQUENCE [LARGE SCALE GENOMIC DNA]</scope>
    <source>
        <strain evidence="6 7">NIH1004</strain>
    </source>
</reference>
<organism evidence="6 7">
    <name type="scientific">Aspergillus tanneri</name>
    <dbReference type="NCBI Taxonomy" id="1220188"/>
    <lineage>
        <taxon>Eukaryota</taxon>
        <taxon>Fungi</taxon>
        <taxon>Dikarya</taxon>
        <taxon>Ascomycota</taxon>
        <taxon>Pezizomycotina</taxon>
        <taxon>Eurotiomycetes</taxon>
        <taxon>Eurotiomycetidae</taxon>
        <taxon>Eurotiales</taxon>
        <taxon>Aspergillaceae</taxon>
        <taxon>Aspergillus</taxon>
        <taxon>Aspergillus subgen. Circumdati</taxon>
    </lineage>
</organism>
<evidence type="ECO:0000256" key="2">
    <source>
        <dbReference type="ARBA" id="ARBA00022676"/>
    </source>
</evidence>
<dbReference type="AlphaFoldDB" id="A0A5M9M772"/>
<feature type="transmembrane region" description="Helical" evidence="5">
    <location>
        <begin position="60"/>
        <end position="80"/>
    </location>
</feature>
<feature type="compositionally biased region" description="Polar residues" evidence="4">
    <location>
        <begin position="445"/>
        <end position="454"/>
    </location>
</feature>
<dbReference type="GeneID" id="54334247"/>
<evidence type="ECO:0008006" key="8">
    <source>
        <dbReference type="Google" id="ProtNLM"/>
    </source>
</evidence>
<name>A0A5M9M772_9EURO</name>